<evidence type="ECO:0000259" key="3">
    <source>
        <dbReference type="Pfam" id="PF09977"/>
    </source>
</evidence>
<dbReference type="AlphaFoldDB" id="A0A250DQK6"/>
<proteinExistence type="predicted"/>
<accession>A0A250DQK6</accession>
<name>A0A250DQK6_9BURK</name>
<feature type="region of interest" description="Disordered" evidence="1">
    <location>
        <begin position="1"/>
        <end position="20"/>
    </location>
</feature>
<organism evidence="4 5">
    <name type="scientific">Variovorax boronicumulans</name>
    <dbReference type="NCBI Taxonomy" id="436515"/>
    <lineage>
        <taxon>Bacteria</taxon>
        <taxon>Pseudomonadati</taxon>
        <taxon>Pseudomonadota</taxon>
        <taxon>Betaproteobacteria</taxon>
        <taxon>Burkholderiales</taxon>
        <taxon>Comamonadaceae</taxon>
        <taxon>Variovorax</taxon>
    </lineage>
</organism>
<dbReference type="KEGG" id="vbo:CKY39_28060"/>
<protein>
    <recommendedName>
        <fullName evidence="3">DUF2134 domain-containing protein</fullName>
    </recommendedName>
</protein>
<evidence type="ECO:0000313" key="5">
    <source>
        <dbReference type="Proteomes" id="UP000217154"/>
    </source>
</evidence>
<dbReference type="InterPro" id="IPR018705">
    <property type="entry name" value="DUF2134_membrane"/>
</dbReference>
<dbReference type="EMBL" id="CP023284">
    <property type="protein sequence ID" value="ATA56655.1"/>
    <property type="molecule type" value="Genomic_DNA"/>
</dbReference>
<sequence length="740" mass="76161">MPATGSSNCEVARLPRSRRRERASGMTATSIYTAFGLSSRRRARGSVLINTAIALSLIVITLVGTELGYLFYMKREFQKTVDLAALAGAQKLTPSAPSSGCDLAVGAASVNATQNLLGTAVNPPECGSWVPNGPSNGNAGCFQGITDHFTPGGTPSNAVRVRIQKAPPALLPFFSSDRTICVQAVAALGAPVATFSVGTKLVTVENDSLLGRSLKSIGLNLSGSLVGYDGLAQIKITPSGLLKELGVTVTADMTVGQIDALIDAKTVSLAQVLNATVKLAGMSELLTSNLDLLEAITAVIGIDSLDFSLSSLLKITAPDSAVGSALNVGLNAFDVLFAGIGIATQKHALSVPDLGVLNLVKAKVALVEPPSIAVGGVGATAYTGQLRTFVRISTADIPVIGSIARVNLPIMIDAVTGTGTLMEMCTPGLRDSSGVDHARIAVQASILKVCVGRPGADPSKEDEIFSTSASCDTNLENEQLLKVGLLGVDLVSLTTKLKVNPLPLNASVILAAGETETVGNDLLIGTTIKNLTDALLASLLANSLNTSVKPTAQQREKMAAELWGATACTNSSCRKARLTQINNQIANSANGLSGFLGDVVHDSLNIVNQLVSLDVLGLLNGVGNLVGNLLTSVGDLLGNILGGLFGNQCTGGGLYGEGSDQGCRNEISDSLKGSSSGSSAPPNAIISLVSFLMNALRPVLDDVGSKILTPILQKALGLHLGQVDVNMRALNCHAEPTLVY</sequence>
<dbReference type="Proteomes" id="UP000217154">
    <property type="component" value="Chromosome"/>
</dbReference>
<dbReference type="Pfam" id="PF09977">
    <property type="entry name" value="Tad_C"/>
    <property type="match status" value="1"/>
</dbReference>
<keyword evidence="2" id="KW-0812">Transmembrane</keyword>
<evidence type="ECO:0000256" key="2">
    <source>
        <dbReference type="SAM" id="Phobius"/>
    </source>
</evidence>
<reference evidence="4 5" key="1">
    <citation type="submission" date="2017-09" db="EMBL/GenBank/DDBJ databases">
        <title>The diverse metabolic capabilities of V. boronicumulans make it an excellent choice for continued studies on novel biodegradation.</title>
        <authorList>
            <person name="Sun S."/>
        </authorList>
    </citation>
    <scope>NUCLEOTIDE SEQUENCE [LARGE SCALE GENOMIC DNA]</scope>
    <source>
        <strain evidence="4 5">J1</strain>
    </source>
</reference>
<evidence type="ECO:0000256" key="1">
    <source>
        <dbReference type="SAM" id="MobiDB-lite"/>
    </source>
</evidence>
<feature type="domain" description="DUF2134" evidence="3">
    <location>
        <begin position="87"/>
        <end position="186"/>
    </location>
</feature>
<keyword evidence="2" id="KW-1133">Transmembrane helix</keyword>
<keyword evidence="2" id="KW-0472">Membrane</keyword>
<feature type="transmembrane region" description="Helical" evidence="2">
    <location>
        <begin position="47"/>
        <end position="72"/>
    </location>
</feature>
<evidence type="ECO:0000313" key="4">
    <source>
        <dbReference type="EMBL" id="ATA56655.1"/>
    </source>
</evidence>
<gene>
    <name evidence="4" type="ORF">CKY39_28060</name>
</gene>